<accession>A0A645J3L9</accession>
<sequence length="105" mass="10236">MAAPPNYAPPVPVVASAPVAPAQTTTTAAPVTPAANPAPAAAVPTSAPTYTLDQIANAGATLVDAGKMGELIGLLGQFGVAAVTDLKPEQYGAFATALRGLGARI</sequence>
<dbReference type="AlphaFoldDB" id="A0A645J3L9"/>
<evidence type="ECO:0000313" key="2">
    <source>
        <dbReference type="EMBL" id="MPN58248.1"/>
    </source>
</evidence>
<evidence type="ECO:0000256" key="1">
    <source>
        <dbReference type="SAM" id="MobiDB-lite"/>
    </source>
</evidence>
<dbReference type="EMBL" id="VSSQ01130726">
    <property type="protein sequence ID" value="MPN58248.1"/>
    <property type="molecule type" value="Genomic_DNA"/>
</dbReference>
<gene>
    <name evidence="2" type="ORF">SDC9_205951</name>
</gene>
<reference evidence="2" key="1">
    <citation type="submission" date="2019-08" db="EMBL/GenBank/DDBJ databases">
        <authorList>
            <person name="Kucharzyk K."/>
            <person name="Murdoch R.W."/>
            <person name="Higgins S."/>
            <person name="Loffler F."/>
        </authorList>
    </citation>
    <scope>NUCLEOTIDE SEQUENCE</scope>
</reference>
<organism evidence="2">
    <name type="scientific">bioreactor metagenome</name>
    <dbReference type="NCBI Taxonomy" id="1076179"/>
    <lineage>
        <taxon>unclassified sequences</taxon>
        <taxon>metagenomes</taxon>
        <taxon>ecological metagenomes</taxon>
    </lineage>
</organism>
<protein>
    <submittedName>
        <fullName evidence="2">Uncharacterized protein</fullName>
    </submittedName>
</protein>
<name>A0A645J3L9_9ZZZZ</name>
<feature type="region of interest" description="Disordered" evidence="1">
    <location>
        <begin position="22"/>
        <end position="43"/>
    </location>
</feature>
<proteinExistence type="predicted"/>
<comment type="caution">
    <text evidence="2">The sequence shown here is derived from an EMBL/GenBank/DDBJ whole genome shotgun (WGS) entry which is preliminary data.</text>
</comment>